<name>A0A2P5E3J1_PARAD</name>
<gene>
    <name evidence="1" type="ORF">PanWU01x14_005550</name>
</gene>
<dbReference type="Proteomes" id="UP000237105">
    <property type="component" value="Unassembled WGS sequence"/>
</dbReference>
<evidence type="ECO:0000313" key="2">
    <source>
        <dbReference type="Proteomes" id="UP000237105"/>
    </source>
</evidence>
<comment type="caution">
    <text evidence="1">The sequence shown here is derived from an EMBL/GenBank/DDBJ whole genome shotgun (WGS) entry which is preliminary data.</text>
</comment>
<organism evidence="1 2">
    <name type="scientific">Parasponia andersonii</name>
    <name type="common">Sponia andersonii</name>
    <dbReference type="NCBI Taxonomy" id="3476"/>
    <lineage>
        <taxon>Eukaryota</taxon>
        <taxon>Viridiplantae</taxon>
        <taxon>Streptophyta</taxon>
        <taxon>Embryophyta</taxon>
        <taxon>Tracheophyta</taxon>
        <taxon>Spermatophyta</taxon>
        <taxon>Magnoliopsida</taxon>
        <taxon>eudicotyledons</taxon>
        <taxon>Gunneridae</taxon>
        <taxon>Pentapetalae</taxon>
        <taxon>rosids</taxon>
        <taxon>fabids</taxon>
        <taxon>Rosales</taxon>
        <taxon>Cannabaceae</taxon>
        <taxon>Parasponia</taxon>
    </lineage>
</organism>
<dbReference type="EMBL" id="JXTB01000002">
    <property type="protein sequence ID" value="PON80105.1"/>
    <property type="molecule type" value="Genomic_DNA"/>
</dbReference>
<accession>A0A2P5E3J1</accession>
<evidence type="ECO:0000313" key="1">
    <source>
        <dbReference type="EMBL" id="PON80105.1"/>
    </source>
</evidence>
<proteinExistence type="predicted"/>
<reference evidence="2" key="1">
    <citation type="submission" date="2016-06" db="EMBL/GenBank/DDBJ databases">
        <title>Parallel loss of symbiosis genes in relatives of nitrogen-fixing non-legume Parasponia.</title>
        <authorList>
            <person name="Van Velzen R."/>
            <person name="Holmer R."/>
            <person name="Bu F."/>
            <person name="Rutten L."/>
            <person name="Van Zeijl A."/>
            <person name="Liu W."/>
            <person name="Santuari L."/>
            <person name="Cao Q."/>
            <person name="Sharma T."/>
            <person name="Shen D."/>
            <person name="Roswanjaya Y."/>
            <person name="Wardhani T."/>
            <person name="Kalhor M.S."/>
            <person name="Jansen J."/>
            <person name="Van den Hoogen J."/>
            <person name="Gungor B."/>
            <person name="Hartog M."/>
            <person name="Hontelez J."/>
            <person name="Verver J."/>
            <person name="Yang W.-C."/>
            <person name="Schijlen E."/>
            <person name="Repin R."/>
            <person name="Schilthuizen M."/>
            <person name="Schranz E."/>
            <person name="Heidstra R."/>
            <person name="Miyata K."/>
            <person name="Fedorova E."/>
            <person name="Kohlen W."/>
            <person name="Bisseling T."/>
            <person name="Smit S."/>
            <person name="Geurts R."/>
        </authorList>
    </citation>
    <scope>NUCLEOTIDE SEQUENCE [LARGE SCALE GENOMIC DNA]</scope>
    <source>
        <strain evidence="2">cv. WU1-14</strain>
    </source>
</reference>
<dbReference type="AlphaFoldDB" id="A0A2P5E3J1"/>
<keyword evidence="2" id="KW-1185">Reference proteome</keyword>
<sequence>MDPFDCTLMNFYTSRLKSSFKYAKSEIVRLTSFFKHEYKQISLRSNDDHVILGRHHDNPNIIRDLVNVQTKGSGHIGSSADGVHRAGSSGTVKKTRLCRICYGVGYDVHNCQSHFMHVSNE</sequence>
<dbReference type="OrthoDB" id="10328338at2759"/>
<protein>
    <submittedName>
        <fullName evidence="1">Uncharacterized protein</fullName>
    </submittedName>
</protein>